<keyword evidence="4" id="KW-1185">Reference proteome</keyword>
<proteinExistence type="predicted"/>
<gene>
    <name evidence="3" type="ORF">HK099_002353</name>
</gene>
<evidence type="ECO:0000313" key="3">
    <source>
        <dbReference type="EMBL" id="KAJ3201142.1"/>
    </source>
</evidence>
<name>A0AAD5XVK5_9FUNG</name>
<dbReference type="EMBL" id="JADGJW010001775">
    <property type="protein sequence ID" value="KAJ3201142.1"/>
    <property type="molecule type" value="Genomic_DNA"/>
</dbReference>
<feature type="coiled-coil region" evidence="1">
    <location>
        <begin position="241"/>
        <end position="268"/>
    </location>
</feature>
<feature type="compositionally biased region" description="Polar residues" evidence="2">
    <location>
        <begin position="210"/>
        <end position="228"/>
    </location>
</feature>
<accession>A0AAD5XVK5</accession>
<feature type="compositionally biased region" description="Polar residues" evidence="2">
    <location>
        <begin position="118"/>
        <end position="143"/>
    </location>
</feature>
<feature type="region of interest" description="Disordered" evidence="2">
    <location>
        <begin position="109"/>
        <end position="143"/>
    </location>
</feature>
<keyword evidence="1" id="KW-0175">Coiled coil</keyword>
<dbReference type="AlphaFoldDB" id="A0AAD5XVK5"/>
<evidence type="ECO:0000256" key="2">
    <source>
        <dbReference type="SAM" id="MobiDB-lite"/>
    </source>
</evidence>
<sequence length="438" mass="50119">LSKISSHRNSLYPEELTNEKFTSYLVSIGVAESNWDQALHHPTILDKNIFNPPSLKKKKVSKLDLTDDKISIIERHSKLFSDQASIKRSLSLTKNTLYLKEESRLKNNLPLHRKESNTSDSTEYAISSHTLRSQSSDTCVPSPNGTLHASKDFLLPFEKDPIYGSLSRSSMKTSLSRSAFSLDRPNNSEFQLQRKLSNSSFGKLNKDDTSQSLGRPSRFTVTKQNTSPRPKRVFTVEKCSLNNGRTEIEVMNKEVKKLEEVEEKSLEDLEKFNYFTFPQGKKNLADEEDFFKTNSLVFVDREEEEDVDEKLLEVSNNNNNNRNSQIVLGKKKRLSRIIKFDLKSIKSDKSNEYPENGIKPISNNLSMEKKLDLENNVEMNQFSITSLNNLKKKELNFGLILGSTITSRTSGRNFKVERINSGIEVEKGRFTIKKKKDL</sequence>
<protein>
    <submittedName>
        <fullName evidence="3">Uncharacterized protein</fullName>
    </submittedName>
</protein>
<feature type="region of interest" description="Disordered" evidence="2">
    <location>
        <begin position="200"/>
        <end position="228"/>
    </location>
</feature>
<comment type="caution">
    <text evidence="3">The sequence shown here is derived from an EMBL/GenBank/DDBJ whole genome shotgun (WGS) entry which is preliminary data.</text>
</comment>
<feature type="non-terminal residue" evidence="3">
    <location>
        <position position="438"/>
    </location>
</feature>
<dbReference type="Proteomes" id="UP001211065">
    <property type="component" value="Unassembled WGS sequence"/>
</dbReference>
<reference evidence="3" key="1">
    <citation type="submission" date="2020-05" db="EMBL/GenBank/DDBJ databases">
        <title>Phylogenomic resolution of chytrid fungi.</title>
        <authorList>
            <person name="Stajich J.E."/>
            <person name="Amses K."/>
            <person name="Simmons R."/>
            <person name="Seto K."/>
            <person name="Myers J."/>
            <person name="Bonds A."/>
            <person name="Quandt C.A."/>
            <person name="Barry K."/>
            <person name="Liu P."/>
            <person name="Grigoriev I."/>
            <person name="Longcore J.E."/>
            <person name="James T.Y."/>
        </authorList>
    </citation>
    <scope>NUCLEOTIDE SEQUENCE</scope>
    <source>
        <strain evidence="3">JEL0476</strain>
    </source>
</reference>
<evidence type="ECO:0000313" key="4">
    <source>
        <dbReference type="Proteomes" id="UP001211065"/>
    </source>
</evidence>
<organism evidence="3 4">
    <name type="scientific">Clydaea vesicula</name>
    <dbReference type="NCBI Taxonomy" id="447962"/>
    <lineage>
        <taxon>Eukaryota</taxon>
        <taxon>Fungi</taxon>
        <taxon>Fungi incertae sedis</taxon>
        <taxon>Chytridiomycota</taxon>
        <taxon>Chytridiomycota incertae sedis</taxon>
        <taxon>Chytridiomycetes</taxon>
        <taxon>Lobulomycetales</taxon>
        <taxon>Lobulomycetaceae</taxon>
        <taxon>Clydaea</taxon>
    </lineage>
</organism>
<evidence type="ECO:0000256" key="1">
    <source>
        <dbReference type="SAM" id="Coils"/>
    </source>
</evidence>